<dbReference type="KEGG" id="cmet:K6K41_24070"/>
<keyword evidence="3" id="KW-1185">Reference proteome</keyword>
<reference evidence="2" key="1">
    <citation type="submission" date="2021-08" db="EMBL/GenBank/DDBJ databases">
        <authorList>
            <person name="Zhang H."/>
            <person name="Xu M."/>
            <person name="Yu Z."/>
            <person name="Yang L."/>
            <person name="Cai Y."/>
        </authorList>
    </citation>
    <scope>NUCLEOTIDE SEQUENCE</scope>
    <source>
        <strain evidence="2">CHL1</strain>
    </source>
</reference>
<dbReference type="AlphaFoldDB" id="A0A9E6UHE9"/>
<protein>
    <recommendedName>
        <fullName evidence="4">VCBS repeat-containing protein</fullName>
    </recommendedName>
</protein>
<sequence>MRAAFAASTLIFAAAVVPAIAWDDPPPAAIPTLPAAASSVEGFAPQGWTVEAKAAGDLDGDGKPDAAFVLHGADPKLVIDNKDGIGGDEIDTNPRILGVALATDGGYRLAVQNATLIPRRDQPNIDDAFSADGGLSIARGAVKVAISLFANAGGWGMSNISYTFRLKGGTLELVGYDRDDTQRNSGEVEVVSINYLSGKMSDAKGRIDQDAKDYKTVWRRAPAKIGPAIEAIGDGVEFDPTK</sequence>
<proteinExistence type="predicted"/>
<keyword evidence="1" id="KW-0732">Signal</keyword>
<evidence type="ECO:0000313" key="3">
    <source>
        <dbReference type="Proteomes" id="UP000825701"/>
    </source>
</evidence>
<feature type="signal peptide" evidence="1">
    <location>
        <begin position="1"/>
        <end position="21"/>
    </location>
</feature>
<gene>
    <name evidence="2" type="ORF">K6K41_24070</name>
</gene>
<evidence type="ECO:0000313" key="2">
    <source>
        <dbReference type="EMBL" id="QZN99717.1"/>
    </source>
</evidence>
<accession>A0A9E6UHE9</accession>
<dbReference type="RefSeq" id="WP_261402816.1">
    <property type="nucleotide sequence ID" value="NZ_CP081869.1"/>
</dbReference>
<evidence type="ECO:0008006" key="4">
    <source>
        <dbReference type="Google" id="ProtNLM"/>
    </source>
</evidence>
<dbReference type="EMBL" id="CP081869">
    <property type="protein sequence ID" value="QZN99717.1"/>
    <property type="molecule type" value="Genomic_DNA"/>
</dbReference>
<evidence type="ECO:0000256" key="1">
    <source>
        <dbReference type="SAM" id="SignalP"/>
    </source>
</evidence>
<name>A0A9E6UHE9_9HYPH</name>
<feature type="chain" id="PRO_5039184774" description="VCBS repeat-containing protein" evidence="1">
    <location>
        <begin position="22"/>
        <end position="242"/>
    </location>
</feature>
<dbReference type="Proteomes" id="UP000825701">
    <property type="component" value="Chromosome"/>
</dbReference>
<organism evidence="2 3">
    <name type="scientific">Chenggangzhangella methanolivorans</name>
    <dbReference type="NCBI Taxonomy" id="1437009"/>
    <lineage>
        <taxon>Bacteria</taxon>
        <taxon>Pseudomonadati</taxon>
        <taxon>Pseudomonadota</taxon>
        <taxon>Alphaproteobacteria</taxon>
        <taxon>Hyphomicrobiales</taxon>
        <taxon>Methylopilaceae</taxon>
        <taxon>Chenggangzhangella</taxon>
    </lineage>
</organism>